<gene>
    <name evidence="7" type="ORF">HY912_23155</name>
</gene>
<dbReference type="InterPro" id="IPR029016">
    <property type="entry name" value="GAF-like_dom_sf"/>
</dbReference>
<dbReference type="CDD" id="cd00009">
    <property type="entry name" value="AAA"/>
    <property type="match status" value="1"/>
</dbReference>
<dbReference type="InterPro" id="IPR002197">
    <property type="entry name" value="HTH_Fis"/>
</dbReference>
<accession>A0A9D6Z5R2</accession>
<dbReference type="InterPro" id="IPR058031">
    <property type="entry name" value="AAA_lid_NorR"/>
</dbReference>
<dbReference type="SMART" id="SM00382">
    <property type="entry name" value="AAA"/>
    <property type="match status" value="1"/>
</dbReference>
<dbReference type="InterPro" id="IPR002078">
    <property type="entry name" value="Sigma_54_int"/>
</dbReference>
<proteinExistence type="predicted"/>
<evidence type="ECO:0000313" key="8">
    <source>
        <dbReference type="Proteomes" id="UP000807825"/>
    </source>
</evidence>
<dbReference type="InterPro" id="IPR003593">
    <property type="entry name" value="AAA+_ATPase"/>
</dbReference>
<dbReference type="PROSITE" id="PS00676">
    <property type="entry name" value="SIGMA54_INTERACT_2"/>
    <property type="match status" value="1"/>
</dbReference>
<dbReference type="PROSITE" id="PS00675">
    <property type="entry name" value="SIGMA54_INTERACT_1"/>
    <property type="match status" value="1"/>
</dbReference>
<protein>
    <submittedName>
        <fullName evidence="7">Sigma 54-interacting transcriptional regulator</fullName>
    </submittedName>
</protein>
<feature type="domain" description="Sigma-54 factor interaction" evidence="6">
    <location>
        <begin position="211"/>
        <end position="440"/>
    </location>
</feature>
<keyword evidence="4" id="KW-0238">DNA-binding</keyword>
<keyword evidence="5" id="KW-0804">Transcription</keyword>
<name>A0A9D6Z5R2_9BACT</name>
<evidence type="ECO:0000256" key="4">
    <source>
        <dbReference type="ARBA" id="ARBA00023125"/>
    </source>
</evidence>
<keyword evidence="2" id="KW-0067">ATP-binding</keyword>
<keyword evidence="1" id="KW-0547">Nucleotide-binding</keyword>
<dbReference type="PANTHER" id="PTHR32071:SF57">
    <property type="entry name" value="C4-DICARBOXYLATE TRANSPORT TRANSCRIPTIONAL REGULATORY PROTEIN DCTD"/>
    <property type="match status" value="1"/>
</dbReference>
<dbReference type="Pfam" id="PF00158">
    <property type="entry name" value="Sigma54_activat"/>
    <property type="match status" value="1"/>
</dbReference>
<comment type="caution">
    <text evidence="7">The sequence shown here is derived from an EMBL/GenBank/DDBJ whole genome shotgun (WGS) entry which is preliminary data.</text>
</comment>
<dbReference type="Gene3D" id="3.30.450.40">
    <property type="match status" value="1"/>
</dbReference>
<evidence type="ECO:0000259" key="6">
    <source>
        <dbReference type="PROSITE" id="PS50045"/>
    </source>
</evidence>
<dbReference type="InterPro" id="IPR027417">
    <property type="entry name" value="P-loop_NTPase"/>
</dbReference>
<dbReference type="InterPro" id="IPR003018">
    <property type="entry name" value="GAF"/>
</dbReference>
<reference evidence="7" key="1">
    <citation type="submission" date="2020-07" db="EMBL/GenBank/DDBJ databases">
        <title>Huge and variable diversity of episymbiotic CPR bacteria and DPANN archaea in groundwater ecosystems.</title>
        <authorList>
            <person name="He C.Y."/>
            <person name="Keren R."/>
            <person name="Whittaker M."/>
            <person name="Farag I.F."/>
            <person name="Doudna J."/>
            <person name="Cate J.H.D."/>
            <person name="Banfield J.F."/>
        </authorList>
    </citation>
    <scope>NUCLEOTIDE SEQUENCE</scope>
    <source>
        <strain evidence="7">NC_groundwater_1664_Pr3_B-0.1um_52_9</strain>
    </source>
</reference>
<dbReference type="InterPro" id="IPR025944">
    <property type="entry name" value="Sigma_54_int_dom_CS"/>
</dbReference>
<dbReference type="FunFam" id="3.40.50.300:FF:000006">
    <property type="entry name" value="DNA-binding transcriptional regulator NtrC"/>
    <property type="match status" value="1"/>
</dbReference>
<sequence length="543" mass="60888">MLMSRLNSEVNMRWTLEARYRILLKINNAIITRMTREKLFRSLAAEMYKHFRYDRLSINLYDIKTESLSYFAAADGIEPEGISGTGSRPLAKGSIAQMVIGSGRPVIIADLANYQHLPSVPSMLDSGLRATMAFPLMVRSRILGTIHFSFKKTPDYLSELAEVLTDVSKQVAIAVDNMMAYTELKSINENLERQKRFLLANSGDAYRPDHFFFAAPSMAQIMGQLRLVADTDVPVLITGETGTGKDCLARTIHDLSSRRDHLFVKINCPALAASLFESELFGHGKGAFTGADVQRIGRFEMADKGTVFLDEVGDLPANLQAKMLHVLQDGVFERVGETQPIEANFRVIAATNHDMEESIRVGAFRRDLYYRLNTVTIHIPPLKDRPEDIPLLVEQLTSLEANQIKRPAPEYTVDALERLCQYHWPGNVRELKNFVKRMIILRPSERITDLDIEKILNPFQPETDKGVTTLADAERQHIERALIKCAGVVGGPNGVARMLGIPRSTLQYRLKKLGLDPSDYITRKKIPATPGAASYTKANILQE</sequence>
<dbReference type="InterPro" id="IPR025943">
    <property type="entry name" value="Sigma_54_int_dom_ATP-bd_2"/>
</dbReference>
<keyword evidence="3" id="KW-0805">Transcription regulation</keyword>
<evidence type="ECO:0000256" key="3">
    <source>
        <dbReference type="ARBA" id="ARBA00023015"/>
    </source>
</evidence>
<evidence type="ECO:0000256" key="5">
    <source>
        <dbReference type="ARBA" id="ARBA00023163"/>
    </source>
</evidence>
<evidence type="ECO:0000256" key="1">
    <source>
        <dbReference type="ARBA" id="ARBA00022741"/>
    </source>
</evidence>
<evidence type="ECO:0000313" key="7">
    <source>
        <dbReference type="EMBL" id="MBI5252404.1"/>
    </source>
</evidence>
<dbReference type="GO" id="GO:0006355">
    <property type="term" value="P:regulation of DNA-templated transcription"/>
    <property type="evidence" value="ECO:0007669"/>
    <property type="project" value="InterPro"/>
</dbReference>
<dbReference type="Gene3D" id="1.10.8.60">
    <property type="match status" value="1"/>
</dbReference>
<dbReference type="SUPFAM" id="SSF46689">
    <property type="entry name" value="Homeodomain-like"/>
    <property type="match status" value="1"/>
</dbReference>
<dbReference type="InterPro" id="IPR025662">
    <property type="entry name" value="Sigma_54_int_dom_ATP-bd_1"/>
</dbReference>
<dbReference type="PANTHER" id="PTHR32071">
    <property type="entry name" value="TRANSCRIPTIONAL REGULATORY PROTEIN"/>
    <property type="match status" value="1"/>
</dbReference>
<organism evidence="7 8">
    <name type="scientific">Desulfomonile tiedjei</name>
    <dbReference type="NCBI Taxonomy" id="2358"/>
    <lineage>
        <taxon>Bacteria</taxon>
        <taxon>Pseudomonadati</taxon>
        <taxon>Thermodesulfobacteriota</taxon>
        <taxon>Desulfomonilia</taxon>
        <taxon>Desulfomonilales</taxon>
        <taxon>Desulfomonilaceae</taxon>
        <taxon>Desulfomonile</taxon>
    </lineage>
</organism>
<dbReference type="InterPro" id="IPR009057">
    <property type="entry name" value="Homeodomain-like_sf"/>
</dbReference>
<dbReference type="Pfam" id="PF25601">
    <property type="entry name" value="AAA_lid_14"/>
    <property type="match status" value="1"/>
</dbReference>
<dbReference type="Gene3D" id="3.40.50.300">
    <property type="entry name" value="P-loop containing nucleotide triphosphate hydrolases"/>
    <property type="match status" value="1"/>
</dbReference>
<evidence type="ECO:0000256" key="2">
    <source>
        <dbReference type="ARBA" id="ARBA00022840"/>
    </source>
</evidence>
<dbReference type="GO" id="GO:0043565">
    <property type="term" value="F:sequence-specific DNA binding"/>
    <property type="evidence" value="ECO:0007669"/>
    <property type="project" value="InterPro"/>
</dbReference>
<dbReference type="Pfam" id="PF02954">
    <property type="entry name" value="HTH_8"/>
    <property type="match status" value="1"/>
</dbReference>
<dbReference type="GO" id="GO:0005524">
    <property type="term" value="F:ATP binding"/>
    <property type="evidence" value="ECO:0007669"/>
    <property type="project" value="UniProtKB-KW"/>
</dbReference>
<dbReference type="PROSITE" id="PS00688">
    <property type="entry name" value="SIGMA54_INTERACT_3"/>
    <property type="match status" value="1"/>
</dbReference>
<dbReference type="AlphaFoldDB" id="A0A9D6Z5R2"/>
<dbReference type="Pfam" id="PF13185">
    <property type="entry name" value="GAF_2"/>
    <property type="match status" value="1"/>
</dbReference>
<dbReference type="SUPFAM" id="SSF52540">
    <property type="entry name" value="P-loop containing nucleoside triphosphate hydrolases"/>
    <property type="match status" value="1"/>
</dbReference>
<dbReference type="Proteomes" id="UP000807825">
    <property type="component" value="Unassembled WGS sequence"/>
</dbReference>
<dbReference type="SMART" id="SM00065">
    <property type="entry name" value="GAF"/>
    <property type="match status" value="1"/>
</dbReference>
<dbReference type="PROSITE" id="PS50045">
    <property type="entry name" value="SIGMA54_INTERACT_4"/>
    <property type="match status" value="1"/>
</dbReference>
<dbReference type="Gene3D" id="1.10.10.60">
    <property type="entry name" value="Homeodomain-like"/>
    <property type="match status" value="1"/>
</dbReference>
<dbReference type="EMBL" id="JACRDE010000605">
    <property type="protein sequence ID" value="MBI5252404.1"/>
    <property type="molecule type" value="Genomic_DNA"/>
</dbReference>
<dbReference type="SUPFAM" id="SSF55781">
    <property type="entry name" value="GAF domain-like"/>
    <property type="match status" value="1"/>
</dbReference>